<gene>
    <name evidence="2" type="ORF">Dsin_007230</name>
</gene>
<reference evidence="2" key="1">
    <citation type="journal article" date="2023" name="Plant J.">
        <title>Genome sequences and population genomics provide insights into the demographic history, inbreeding, and mutation load of two 'living fossil' tree species of Dipteronia.</title>
        <authorList>
            <person name="Feng Y."/>
            <person name="Comes H.P."/>
            <person name="Chen J."/>
            <person name="Zhu S."/>
            <person name="Lu R."/>
            <person name="Zhang X."/>
            <person name="Li P."/>
            <person name="Qiu J."/>
            <person name="Olsen K.M."/>
            <person name="Qiu Y."/>
        </authorList>
    </citation>
    <scope>NUCLEOTIDE SEQUENCE</scope>
    <source>
        <strain evidence="2">NBL</strain>
    </source>
</reference>
<dbReference type="InterPro" id="IPR007789">
    <property type="entry name" value="DUF688"/>
</dbReference>
<evidence type="ECO:0000256" key="1">
    <source>
        <dbReference type="SAM" id="MobiDB-lite"/>
    </source>
</evidence>
<organism evidence="2 3">
    <name type="scientific">Dipteronia sinensis</name>
    <dbReference type="NCBI Taxonomy" id="43782"/>
    <lineage>
        <taxon>Eukaryota</taxon>
        <taxon>Viridiplantae</taxon>
        <taxon>Streptophyta</taxon>
        <taxon>Embryophyta</taxon>
        <taxon>Tracheophyta</taxon>
        <taxon>Spermatophyta</taxon>
        <taxon>Magnoliopsida</taxon>
        <taxon>eudicotyledons</taxon>
        <taxon>Gunneridae</taxon>
        <taxon>Pentapetalae</taxon>
        <taxon>rosids</taxon>
        <taxon>malvids</taxon>
        <taxon>Sapindales</taxon>
        <taxon>Sapindaceae</taxon>
        <taxon>Hippocastanoideae</taxon>
        <taxon>Acereae</taxon>
        <taxon>Dipteronia</taxon>
    </lineage>
</organism>
<accession>A0AAE0AZQ9</accession>
<sequence length="381" mass="42170">MEERKRGASTDFKFLRKLDFNAPFLSTRRHTGGGEEACCSSNSQGKLHDTSDRIPFCWEQAPGKPKKRSTTDNIYADSDYGTPRLKIPPGRWHPPNEETVIDDYSLDLDHDIDDGCDADVDNDDDDDDEDDNNYDDIFSDAVEVLSLTAAMDIVEKEAENHHHHHGLDGFNLDTLGSNNGSISPSYIIERFLPDATALAASSALNVSKNLSRKLPPYVYNHPDACNVVPGGGGGLQRSYSLTKGGCGLEMLLPWRIKHKICGVKSPVRHGSATANVHLKPQCGDKNKGSSSSLIRHFGNDGSFVHTNFEENQLFFVDNTDAFTTDMVFTVPGSSMPPIAANWLEYHHSCARGWETPYTNNIDAFKDLVFDVMTRETIDLNG</sequence>
<evidence type="ECO:0000313" key="3">
    <source>
        <dbReference type="Proteomes" id="UP001281410"/>
    </source>
</evidence>
<dbReference type="Proteomes" id="UP001281410">
    <property type="component" value="Unassembled WGS sequence"/>
</dbReference>
<dbReference type="PANTHER" id="PTHR33671:SF1">
    <property type="entry name" value="DUF688 FAMILY PROTEIN"/>
    <property type="match status" value="1"/>
</dbReference>
<proteinExistence type="predicted"/>
<keyword evidence="3" id="KW-1185">Reference proteome</keyword>
<feature type="region of interest" description="Disordered" evidence="1">
    <location>
        <begin position="114"/>
        <end position="134"/>
    </location>
</feature>
<feature type="region of interest" description="Disordered" evidence="1">
    <location>
        <begin position="58"/>
        <end position="98"/>
    </location>
</feature>
<comment type="caution">
    <text evidence="2">The sequence shown here is derived from an EMBL/GenBank/DDBJ whole genome shotgun (WGS) entry which is preliminary data.</text>
</comment>
<name>A0AAE0AZQ9_9ROSI</name>
<evidence type="ECO:0000313" key="2">
    <source>
        <dbReference type="EMBL" id="KAK3227368.1"/>
    </source>
</evidence>
<dbReference type="PANTHER" id="PTHR33671">
    <property type="entry name" value="N-METHYLTRANSFERASE, PUTATIVE (DUF688)-RELATED"/>
    <property type="match status" value="1"/>
</dbReference>
<dbReference type="Pfam" id="PF05097">
    <property type="entry name" value="DUF688"/>
    <property type="match status" value="1"/>
</dbReference>
<dbReference type="AlphaFoldDB" id="A0AAE0AZQ9"/>
<dbReference type="EMBL" id="JANJYJ010000002">
    <property type="protein sequence ID" value="KAK3227368.1"/>
    <property type="molecule type" value="Genomic_DNA"/>
</dbReference>
<protein>
    <submittedName>
        <fullName evidence="2">Uncharacterized protein</fullName>
    </submittedName>
</protein>
<feature type="region of interest" description="Disordered" evidence="1">
    <location>
        <begin position="31"/>
        <end position="50"/>
    </location>
</feature>